<keyword evidence="1" id="KW-0732">Signal</keyword>
<feature type="chain" id="PRO_5035721537" evidence="1">
    <location>
        <begin position="23"/>
        <end position="133"/>
    </location>
</feature>
<comment type="caution">
    <text evidence="2">The sequence shown here is derived from an EMBL/GenBank/DDBJ whole genome shotgun (WGS) entry which is preliminary data.</text>
</comment>
<organism evidence="2 3">
    <name type="scientific">Ceratodon purpureus</name>
    <name type="common">Fire moss</name>
    <name type="synonym">Dicranum purpureum</name>
    <dbReference type="NCBI Taxonomy" id="3225"/>
    <lineage>
        <taxon>Eukaryota</taxon>
        <taxon>Viridiplantae</taxon>
        <taxon>Streptophyta</taxon>
        <taxon>Embryophyta</taxon>
        <taxon>Bryophyta</taxon>
        <taxon>Bryophytina</taxon>
        <taxon>Bryopsida</taxon>
        <taxon>Dicranidae</taxon>
        <taxon>Pseudoditrichales</taxon>
        <taxon>Ditrichaceae</taxon>
        <taxon>Ceratodon</taxon>
    </lineage>
</organism>
<keyword evidence="3" id="KW-1185">Reference proteome</keyword>
<evidence type="ECO:0000313" key="2">
    <source>
        <dbReference type="EMBL" id="KAG0570087.1"/>
    </source>
</evidence>
<reference evidence="2 3" key="1">
    <citation type="submission" date="2020-06" db="EMBL/GenBank/DDBJ databases">
        <title>WGS assembly of Ceratodon purpureus strain R40.</title>
        <authorList>
            <person name="Carey S.B."/>
            <person name="Jenkins J."/>
            <person name="Shu S."/>
            <person name="Lovell J.T."/>
            <person name="Sreedasyam A."/>
            <person name="Maumus F."/>
            <person name="Tiley G.P."/>
            <person name="Fernandez-Pozo N."/>
            <person name="Barry K."/>
            <person name="Chen C."/>
            <person name="Wang M."/>
            <person name="Lipzen A."/>
            <person name="Daum C."/>
            <person name="Saski C.A."/>
            <person name="Payton A.C."/>
            <person name="Mcbreen J.C."/>
            <person name="Conrad R.E."/>
            <person name="Kollar L.M."/>
            <person name="Olsson S."/>
            <person name="Huttunen S."/>
            <person name="Landis J.B."/>
            <person name="Wickett N.J."/>
            <person name="Johnson M.G."/>
            <person name="Rensing S.A."/>
            <person name="Grimwood J."/>
            <person name="Schmutz J."/>
            <person name="Mcdaniel S.F."/>
        </authorList>
    </citation>
    <scope>NUCLEOTIDE SEQUENCE [LARGE SCALE GENOMIC DNA]</scope>
    <source>
        <strain evidence="2 3">R40</strain>
    </source>
</reference>
<evidence type="ECO:0000256" key="1">
    <source>
        <dbReference type="SAM" id="SignalP"/>
    </source>
</evidence>
<gene>
    <name evidence="2" type="ORF">KC19_6G137600</name>
</gene>
<dbReference type="Proteomes" id="UP000822688">
    <property type="component" value="Chromosome 6"/>
</dbReference>
<name>A0A8T0HH74_CERPU</name>
<dbReference type="EMBL" id="CM026427">
    <property type="protein sequence ID" value="KAG0570087.1"/>
    <property type="molecule type" value="Genomic_DNA"/>
</dbReference>
<sequence>MTYLIVAVSITALAISIVGSNAHTSSSHGMPVPGESTVYSTYDGIAASFPGNELTAPILPTTRGPAGADDLLFQNLLSAEWAVFSFYQQGVEAFTSSNFTDAGFPNTTYSRITEIRDNEAGHLLIFQEQISNH</sequence>
<proteinExistence type="predicted"/>
<protein>
    <submittedName>
        <fullName evidence="2">Uncharacterized protein</fullName>
    </submittedName>
</protein>
<dbReference type="AlphaFoldDB" id="A0A8T0HH74"/>
<accession>A0A8T0HH74</accession>
<feature type="signal peptide" evidence="1">
    <location>
        <begin position="1"/>
        <end position="22"/>
    </location>
</feature>
<evidence type="ECO:0000313" key="3">
    <source>
        <dbReference type="Proteomes" id="UP000822688"/>
    </source>
</evidence>
<dbReference type="Pfam" id="PF13668">
    <property type="entry name" value="Ferritin_2"/>
    <property type="match status" value="1"/>
</dbReference>